<keyword evidence="3 6" id="KW-0812">Transmembrane</keyword>
<feature type="transmembrane region" description="Helical" evidence="6">
    <location>
        <begin position="279"/>
        <end position="299"/>
    </location>
</feature>
<accession>A0A9D9H448</accession>
<feature type="transmembrane region" description="Helical" evidence="6">
    <location>
        <begin position="204"/>
        <end position="224"/>
    </location>
</feature>
<protein>
    <submittedName>
        <fullName evidence="7">ABC transporter permease</fullName>
    </submittedName>
</protein>
<evidence type="ECO:0000256" key="4">
    <source>
        <dbReference type="ARBA" id="ARBA00022989"/>
    </source>
</evidence>
<organism evidence="7 8">
    <name type="scientific">Candidatus Fimicola merdigallinarum</name>
    <dbReference type="NCBI Taxonomy" id="2840819"/>
    <lineage>
        <taxon>Bacteria</taxon>
        <taxon>Bacillati</taxon>
        <taxon>Bacillota</taxon>
        <taxon>Clostridia</taxon>
        <taxon>Lachnospirales</taxon>
        <taxon>Lachnospiraceae</taxon>
        <taxon>Lachnospiraceae incertae sedis</taxon>
        <taxon>Candidatus Fimicola</taxon>
    </lineage>
</organism>
<dbReference type="PANTHER" id="PTHR47089:SF1">
    <property type="entry name" value="GUANOSINE ABC TRANSPORTER PERMEASE PROTEIN NUPP"/>
    <property type="match status" value="1"/>
</dbReference>
<dbReference type="Pfam" id="PF02653">
    <property type="entry name" value="BPD_transp_2"/>
    <property type="match status" value="1"/>
</dbReference>
<evidence type="ECO:0000256" key="2">
    <source>
        <dbReference type="ARBA" id="ARBA00022475"/>
    </source>
</evidence>
<gene>
    <name evidence="7" type="ORF">IAC55_07535</name>
</gene>
<feature type="transmembrane region" description="Helical" evidence="6">
    <location>
        <begin position="124"/>
        <end position="145"/>
    </location>
</feature>
<name>A0A9D9H448_9FIRM</name>
<dbReference type="GO" id="GO:0022857">
    <property type="term" value="F:transmembrane transporter activity"/>
    <property type="evidence" value="ECO:0007669"/>
    <property type="project" value="InterPro"/>
</dbReference>
<dbReference type="InterPro" id="IPR001851">
    <property type="entry name" value="ABC_transp_permease"/>
</dbReference>
<dbReference type="CDD" id="cd06580">
    <property type="entry name" value="TM_PBP1_transp_TpRbsC_like"/>
    <property type="match status" value="1"/>
</dbReference>
<reference evidence="7" key="1">
    <citation type="submission" date="2020-10" db="EMBL/GenBank/DDBJ databases">
        <authorList>
            <person name="Gilroy R."/>
        </authorList>
    </citation>
    <scope>NUCLEOTIDE SEQUENCE</scope>
    <source>
        <strain evidence="7">F6-4510</strain>
    </source>
</reference>
<feature type="transmembrane region" description="Helical" evidence="6">
    <location>
        <begin position="336"/>
        <end position="356"/>
    </location>
</feature>
<proteinExistence type="predicted"/>
<evidence type="ECO:0000313" key="8">
    <source>
        <dbReference type="Proteomes" id="UP000823611"/>
    </source>
</evidence>
<dbReference type="AlphaFoldDB" id="A0A9D9H448"/>
<feature type="transmembrane region" description="Helical" evidence="6">
    <location>
        <begin position="253"/>
        <end position="273"/>
    </location>
</feature>
<keyword evidence="5 6" id="KW-0472">Membrane</keyword>
<sequence length="365" mass="40011">MSNQAVQSSKEPFARIVKKAEMSGKNVILLRLMAFILAIIAGGIFILFIGENPFKVYATIVAGAFRSALAFQGTVKIMVPLLITSLGVTLAFKMKFWNIGAEGQIIMGAIFASYFALFHDTLNHTLLIFIMFIAGIIGGGLWGLIPAFFKSKFDTNETLFTLMLNYIALHVVSYLRDGPWMDPASQGYSKIATFSKNAMLDRVFGVHIGWIVAIILTIVVFIYLKYTKQGYEISVVGESHETARYAGMNVRRITLRTMFLSGAICGIAGMIQATGSDKTLTTAVAGGVGFTAIIVAWLAQLNPFMIFVISFLFSILEKGSSVLQSSYGISTDCADVLQGIILFFVLGCELFVRYKFVFRKKGGSK</sequence>
<comment type="caution">
    <text evidence="7">The sequence shown here is derived from an EMBL/GenBank/DDBJ whole genome shotgun (WGS) entry which is preliminary data.</text>
</comment>
<evidence type="ECO:0000256" key="1">
    <source>
        <dbReference type="ARBA" id="ARBA00004651"/>
    </source>
</evidence>
<keyword evidence="2" id="KW-1003">Cell membrane</keyword>
<keyword evidence="4 6" id="KW-1133">Transmembrane helix</keyword>
<evidence type="ECO:0000256" key="5">
    <source>
        <dbReference type="ARBA" id="ARBA00023136"/>
    </source>
</evidence>
<reference evidence="7" key="2">
    <citation type="journal article" date="2021" name="PeerJ">
        <title>Extensive microbial diversity within the chicken gut microbiome revealed by metagenomics and culture.</title>
        <authorList>
            <person name="Gilroy R."/>
            <person name="Ravi A."/>
            <person name="Getino M."/>
            <person name="Pursley I."/>
            <person name="Horton D.L."/>
            <person name="Alikhan N.F."/>
            <person name="Baker D."/>
            <person name="Gharbi K."/>
            <person name="Hall N."/>
            <person name="Watson M."/>
            <person name="Adriaenssens E.M."/>
            <person name="Foster-Nyarko E."/>
            <person name="Jarju S."/>
            <person name="Secka A."/>
            <person name="Antonio M."/>
            <person name="Oren A."/>
            <person name="Chaudhuri R.R."/>
            <person name="La Ragione R."/>
            <person name="Hildebrand F."/>
            <person name="Pallen M.J."/>
        </authorList>
    </citation>
    <scope>NUCLEOTIDE SEQUENCE</scope>
    <source>
        <strain evidence="7">F6-4510</strain>
    </source>
</reference>
<evidence type="ECO:0000256" key="3">
    <source>
        <dbReference type="ARBA" id="ARBA00022692"/>
    </source>
</evidence>
<feature type="transmembrane region" description="Helical" evidence="6">
    <location>
        <begin position="99"/>
        <end position="118"/>
    </location>
</feature>
<dbReference type="Proteomes" id="UP000823611">
    <property type="component" value="Unassembled WGS sequence"/>
</dbReference>
<feature type="transmembrane region" description="Helical" evidence="6">
    <location>
        <begin position="69"/>
        <end position="92"/>
    </location>
</feature>
<evidence type="ECO:0000313" key="7">
    <source>
        <dbReference type="EMBL" id="MBO8435154.1"/>
    </source>
</evidence>
<feature type="transmembrane region" description="Helical" evidence="6">
    <location>
        <begin position="306"/>
        <end position="324"/>
    </location>
</feature>
<dbReference type="GO" id="GO:0005886">
    <property type="term" value="C:plasma membrane"/>
    <property type="evidence" value="ECO:0007669"/>
    <property type="project" value="UniProtKB-SubCell"/>
</dbReference>
<evidence type="ECO:0000256" key="6">
    <source>
        <dbReference type="SAM" id="Phobius"/>
    </source>
</evidence>
<feature type="transmembrane region" description="Helical" evidence="6">
    <location>
        <begin position="157"/>
        <end position="175"/>
    </location>
</feature>
<feature type="transmembrane region" description="Helical" evidence="6">
    <location>
        <begin position="28"/>
        <end position="49"/>
    </location>
</feature>
<dbReference type="EMBL" id="JADIMX010000140">
    <property type="protein sequence ID" value="MBO8435154.1"/>
    <property type="molecule type" value="Genomic_DNA"/>
</dbReference>
<dbReference type="PANTHER" id="PTHR47089">
    <property type="entry name" value="ABC TRANSPORTER, PERMEASE PROTEIN"/>
    <property type="match status" value="1"/>
</dbReference>
<comment type="subcellular location">
    <subcellularLocation>
        <location evidence="1">Cell membrane</location>
        <topology evidence="1">Multi-pass membrane protein</topology>
    </subcellularLocation>
</comment>